<dbReference type="SMART" id="SM00980">
    <property type="entry name" value="THAP"/>
    <property type="match status" value="1"/>
</dbReference>
<dbReference type="Pfam" id="PF05485">
    <property type="entry name" value="THAP"/>
    <property type="match status" value="1"/>
</dbReference>
<organism evidence="8">
    <name type="scientific">Timema douglasi</name>
    <name type="common">Walking stick</name>
    <dbReference type="NCBI Taxonomy" id="61478"/>
    <lineage>
        <taxon>Eukaryota</taxon>
        <taxon>Metazoa</taxon>
        <taxon>Ecdysozoa</taxon>
        <taxon>Arthropoda</taxon>
        <taxon>Hexapoda</taxon>
        <taxon>Insecta</taxon>
        <taxon>Pterygota</taxon>
        <taxon>Neoptera</taxon>
        <taxon>Polyneoptera</taxon>
        <taxon>Phasmatodea</taxon>
        <taxon>Timematodea</taxon>
        <taxon>Timematoidea</taxon>
        <taxon>Timematidae</taxon>
        <taxon>Timema</taxon>
    </lineage>
</organism>
<evidence type="ECO:0000256" key="6">
    <source>
        <dbReference type="SAM" id="MobiDB-lite"/>
    </source>
</evidence>
<evidence type="ECO:0000256" key="4">
    <source>
        <dbReference type="ARBA" id="ARBA00023125"/>
    </source>
</evidence>
<keyword evidence="1" id="KW-0479">Metal-binding</keyword>
<dbReference type="GO" id="GO:0003677">
    <property type="term" value="F:DNA binding"/>
    <property type="evidence" value="ECO:0007669"/>
    <property type="project" value="UniProtKB-UniRule"/>
</dbReference>
<evidence type="ECO:0000256" key="1">
    <source>
        <dbReference type="ARBA" id="ARBA00022723"/>
    </source>
</evidence>
<accession>A0A7R8VGA1</accession>
<evidence type="ECO:0000256" key="3">
    <source>
        <dbReference type="ARBA" id="ARBA00022833"/>
    </source>
</evidence>
<dbReference type="GO" id="GO:0008270">
    <property type="term" value="F:zinc ion binding"/>
    <property type="evidence" value="ECO:0007669"/>
    <property type="project" value="UniProtKB-KW"/>
</dbReference>
<evidence type="ECO:0000256" key="2">
    <source>
        <dbReference type="ARBA" id="ARBA00022771"/>
    </source>
</evidence>
<dbReference type="PROSITE" id="PS50950">
    <property type="entry name" value="ZF_THAP"/>
    <property type="match status" value="1"/>
</dbReference>
<proteinExistence type="predicted"/>
<feature type="domain" description="THAP-type" evidence="7">
    <location>
        <begin position="1"/>
        <end position="86"/>
    </location>
</feature>
<feature type="region of interest" description="Disordered" evidence="6">
    <location>
        <begin position="96"/>
        <end position="121"/>
    </location>
</feature>
<gene>
    <name evidence="8" type="ORF">TDIB3V08_LOCUS4246</name>
</gene>
<keyword evidence="4 5" id="KW-0238">DNA-binding</keyword>
<dbReference type="EMBL" id="OA565926">
    <property type="protein sequence ID" value="CAD7197955.1"/>
    <property type="molecule type" value="Genomic_DNA"/>
</dbReference>
<reference evidence="8" key="1">
    <citation type="submission" date="2020-11" db="EMBL/GenBank/DDBJ databases">
        <authorList>
            <person name="Tran Van P."/>
        </authorList>
    </citation>
    <scope>NUCLEOTIDE SEQUENCE</scope>
</reference>
<evidence type="ECO:0000313" key="8">
    <source>
        <dbReference type="EMBL" id="CAD7197955.1"/>
    </source>
</evidence>
<dbReference type="SUPFAM" id="SSF57716">
    <property type="entry name" value="Glucocorticoid receptor-like (DNA-binding domain)"/>
    <property type="match status" value="1"/>
</dbReference>
<evidence type="ECO:0000259" key="7">
    <source>
        <dbReference type="PROSITE" id="PS50950"/>
    </source>
</evidence>
<evidence type="ECO:0000256" key="5">
    <source>
        <dbReference type="PROSITE-ProRule" id="PRU00309"/>
    </source>
</evidence>
<name>A0A7R8VGA1_TIMDO</name>
<dbReference type="AlphaFoldDB" id="A0A7R8VGA1"/>
<protein>
    <recommendedName>
        <fullName evidence="7">THAP-type domain-containing protein</fullName>
    </recommendedName>
</protein>
<keyword evidence="3" id="KW-0862">Zinc</keyword>
<dbReference type="InterPro" id="IPR006612">
    <property type="entry name" value="THAP_Znf"/>
</dbReference>
<keyword evidence="2 5" id="KW-0863">Zinc-finger</keyword>
<sequence length="185" mass="20023">MPVVHTCSVTGCYGSSTINPGLTFFRFPTGDKLRYLKWVDFSQNPLLMAHREKFIYAHICASHFDASQFRTPLQDKLVHKAVPSIPALGLHPLPGSQKNPVPSPLQAASVQDPSPPSVSAASLPKFPSFSQEYVPLSPLRESICLSASVTSSDPLLDHSYCKPSFSDNSSLGVAFLQSSPPSSNH</sequence>
<feature type="compositionally biased region" description="Low complexity" evidence="6">
    <location>
        <begin position="106"/>
        <end position="121"/>
    </location>
</feature>